<dbReference type="InterPro" id="IPR011251">
    <property type="entry name" value="Luciferase-like_dom"/>
</dbReference>
<organism evidence="4 5">
    <name type="scientific">Pedobacter nyackensis</name>
    <dbReference type="NCBI Taxonomy" id="475255"/>
    <lineage>
        <taxon>Bacteria</taxon>
        <taxon>Pseudomonadati</taxon>
        <taxon>Bacteroidota</taxon>
        <taxon>Sphingobacteriia</taxon>
        <taxon>Sphingobacteriales</taxon>
        <taxon>Sphingobacteriaceae</taxon>
        <taxon>Pedobacter</taxon>
    </lineage>
</organism>
<proteinExistence type="predicted"/>
<feature type="domain" description="Luciferase-like" evidence="3">
    <location>
        <begin position="22"/>
        <end position="308"/>
    </location>
</feature>
<dbReference type="OrthoDB" id="9780518at2"/>
<evidence type="ECO:0000313" key="4">
    <source>
        <dbReference type="EMBL" id="SMD09336.1"/>
    </source>
</evidence>
<sequence length="335" mass="36600">MKKILNSIPYSVLDLATVIEGKTPADTFKNSLDLAQHVEKWGFNRYWLAEHHNMISVASSATSVVIGHIAGGTNTIRVGSGGIMLPNHSPLIIAEQFGTLASLYPGRIDLGLGRAPGTDQVTAAAIRGDLRFQAAQDFPNEVMKLQAYLSLENSNSSVRAIPGEGLDIPIWILGSSTESARLAAAFGLPYAFASHFAPAQFMAAINIYRQNFKPSEHLAEPYVLACVNVVAADTDAEANKLVTSLYQLFLGIVTGKRRLLQPPVDDMNQVWDVYEEEQASQMLACTFVGSKETLKTDLQQFLDQTGVDEIMATSHIFDHAARLRSYELLAEVFKV</sequence>
<protein>
    <recommendedName>
        <fullName evidence="2">Luciferase-like monooxygenase</fullName>
    </recommendedName>
</protein>
<dbReference type="AlphaFoldDB" id="A0A1W2EJ38"/>
<comment type="similarity">
    <text evidence="1">To bacterial alkanal monooxygenase alpha and beta chains.</text>
</comment>
<dbReference type="PANTHER" id="PTHR30137:SF6">
    <property type="entry name" value="LUCIFERASE-LIKE MONOOXYGENASE"/>
    <property type="match status" value="1"/>
</dbReference>
<dbReference type="FunFam" id="3.20.20.30:FF:000002">
    <property type="entry name" value="LLM class flavin-dependent oxidoreductase"/>
    <property type="match status" value="1"/>
</dbReference>
<dbReference type="PANTHER" id="PTHR30137">
    <property type="entry name" value="LUCIFERASE-LIKE MONOOXYGENASE"/>
    <property type="match status" value="1"/>
</dbReference>
<dbReference type="InterPro" id="IPR036661">
    <property type="entry name" value="Luciferase-like_sf"/>
</dbReference>
<reference evidence="4 5" key="1">
    <citation type="submission" date="2017-04" db="EMBL/GenBank/DDBJ databases">
        <authorList>
            <person name="Afonso C.L."/>
            <person name="Miller P.J."/>
            <person name="Scott M.A."/>
            <person name="Spackman E."/>
            <person name="Goraichik I."/>
            <person name="Dimitrov K.M."/>
            <person name="Suarez D.L."/>
            <person name="Swayne D.E."/>
        </authorList>
    </citation>
    <scope>NUCLEOTIDE SEQUENCE [LARGE SCALE GENOMIC DNA]</scope>
    <source>
        <strain evidence="4 5">DSM 19625</strain>
    </source>
</reference>
<dbReference type="Gene3D" id="3.20.20.30">
    <property type="entry name" value="Luciferase-like domain"/>
    <property type="match status" value="1"/>
</dbReference>
<dbReference type="STRING" id="475255.SAMN04488101_112117"/>
<dbReference type="InterPro" id="IPR050766">
    <property type="entry name" value="Bact_Lucif_Oxidored"/>
</dbReference>
<accession>A0A1W2EJ38</accession>
<dbReference type="InterPro" id="IPR019949">
    <property type="entry name" value="CmoO-like"/>
</dbReference>
<dbReference type="GO" id="GO:0005829">
    <property type="term" value="C:cytosol"/>
    <property type="evidence" value="ECO:0007669"/>
    <property type="project" value="TreeGrafter"/>
</dbReference>
<dbReference type="Pfam" id="PF00296">
    <property type="entry name" value="Bac_luciferase"/>
    <property type="match status" value="1"/>
</dbReference>
<evidence type="ECO:0000313" key="5">
    <source>
        <dbReference type="Proteomes" id="UP000192678"/>
    </source>
</evidence>
<gene>
    <name evidence="4" type="ORF">SAMN04488101_112117</name>
</gene>
<dbReference type="EMBL" id="FWYB01000012">
    <property type="protein sequence ID" value="SMD09336.1"/>
    <property type="molecule type" value="Genomic_DNA"/>
</dbReference>
<name>A0A1W2EJ38_9SPHI</name>
<dbReference type="Proteomes" id="UP000192678">
    <property type="component" value="Unassembled WGS sequence"/>
</dbReference>
<dbReference type="SUPFAM" id="SSF51679">
    <property type="entry name" value="Bacterial luciferase-like"/>
    <property type="match status" value="1"/>
</dbReference>
<keyword evidence="5" id="KW-1185">Reference proteome</keyword>
<evidence type="ECO:0000256" key="2">
    <source>
        <dbReference type="ARBA" id="ARBA00074555"/>
    </source>
</evidence>
<dbReference type="NCBIfam" id="TIGR03558">
    <property type="entry name" value="oxido_grp_1"/>
    <property type="match status" value="1"/>
</dbReference>
<dbReference type="RefSeq" id="WP_084291125.1">
    <property type="nucleotide sequence ID" value="NZ_FWYB01000012.1"/>
</dbReference>
<dbReference type="GO" id="GO:0016705">
    <property type="term" value="F:oxidoreductase activity, acting on paired donors, with incorporation or reduction of molecular oxygen"/>
    <property type="evidence" value="ECO:0007669"/>
    <property type="project" value="InterPro"/>
</dbReference>
<evidence type="ECO:0000256" key="1">
    <source>
        <dbReference type="ARBA" id="ARBA00007789"/>
    </source>
</evidence>
<evidence type="ECO:0000259" key="3">
    <source>
        <dbReference type="Pfam" id="PF00296"/>
    </source>
</evidence>